<sequence length="45" mass="5227">MSQIIADQLVFSDESAYDISHHYAYSIQEGPMNTQNYENFIENVL</sequence>
<evidence type="ECO:0000313" key="1">
    <source>
        <dbReference type="EMBL" id="CAG8814675.1"/>
    </source>
</evidence>
<feature type="non-terminal residue" evidence="1">
    <location>
        <position position="45"/>
    </location>
</feature>
<evidence type="ECO:0000313" key="2">
    <source>
        <dbReference type="Proteomes" id="UP000789901"/>
    </source>
</evidence>
<dbReference type="EMBL" id="CAJVQB010029843">
    <property type="protein sequence ID" value="CAG8814675.1"/>
    <property type="molecule type" value="Genomic_DNA"/>
</dbReference>
<organism evidence="1 2">
    <name type="scientific">Gigaspora margarita</name>
    <dbReference type="NCBI Taxonomy" id="4874"/>
    <lineage>
        <taxon>Eukaryota</taxon>
        <taxon>Fungi</taxon>
        <taxon>Fungi incertae sedis</taxon>
        <taxon>Mucoromycota</taxon>
        <taxon>Glomeromycotina</taxon>
        <taxon>Glomeromycetes</taxon>
        <taxon>Diversisporales</taxon>
        <taxon>Gigasporaceae</taxon>
        <taxon>Gigaspora</taxon>
    </lineage>
</organism>
<keyword evidence="2" id="KW-1185">Reference proteome</keyword>
<accession>A0ABN7W5G0</accession>
<proteinExistence type="predicted"/>
<reference evidence="1 2" key="1">
    <citation type="submission" date="2021-06" db="EMBL/GenBank/DDBJ databases">
        <authorList>
            <person name="Kallberg Y."/>
            <person name="Tangrot J."/>
            <person name="Rosling A."/>
        </authorList>
    </citation>
    <scope>NUCLEOTIDE SEQUENCE [LARGE SCALE GENOMIC DNA]</scope>
    <source>
        <strain evidence="1 2">120-4 pot B 10/14</strain>
    </source>
</reference>
<protein>
    <submittedName>
        <fullName evidence="1">25851_t:CDS:1</fullName>
    </submittedName>
</protein>
<dbReference type="Proteomes" id="UP000789901">
    <property type="component" value="Unassembled WGS sequence"/>
</dbReference>
<name>A0ABN7W5G0_GIGMA</name>
<comment type="caution">
    <text evidence="1">The sequence shown here is derived from an EMBL/GenBank/DDBJ whole genome shotgun (WGS) entry which is preliminary data.</text>
</comment>
<gene>
    <name evidence="1" type="ORF">GMARGA_LOCUS26105</name>
</gene>